<protein>
    <recommendedName>
        <fullName evidence="5">Myb-like domain-containing protein</fullName>
    </recommendedName>
</protein>
<dbReference type="AlphaFoldDB" id="A0A3R7A3C6"/>
<dbReference type="EMBL" id="QUTG01000964">
    <property type="protein sequence ID" value="RHZ00766.1"/>
    <property type="molecule type" value="Genomic_DNA"/>
</dbReference>
<evidence type="ECO:0000313" key="3">
    <source>
        <dbReference type="Proteomes" id="UP000285430"/>
    </source>
</evidence>
<dbReference type="Proteomes" id="UP000285712">
    <property type="component" value="Unassembled WGS sequence"/>
</dbReference>
<proteinExistence type="predicted"/>
<name>A0A3R7A3C6_APHAT</name>
<dbReference type="PANTHER" id="PTHR37558">
    <property type="entry name" value="HTH CENPB-TYPE DOMAIN-CONTAINING PROTEIN"/>
    <property type="match status" value="1"/>
</dbReference>
<organism evidence="2 3">
    <name type="scientific">Aphanomyces astaci</name>
    <name type="common">Crayfish plague agent</name>
    <dbReference type="NCBI Taxonomy" id="112090"/>
    <lineage>
        <taxon>Eukaryota</taxon>
        <taxon>Sar</taxon>
        <taxon>Stramenopiles</taxon>
        <taxon>Oomycota</taxon>
        <taxon>Saprolegniomycetes</taxon>
        <taxon>Saprolegniales</taxon>
        <taxon>Verrucalvaceae</taxon>
        <taxon>Aphanomyces</taxon>
    </lineage>
</organism>
<reference evidence="3 4" key="1">
    <citation type="submission" date="2018-08" db="EMBL/GenBank/DDBJ databases">
        <title>Aphanomyces genome sequencing and annotation.</title>
        <authorList>
            <person name="Minardi D."/>
            <person name="Oidtmann B."/>
            <person name="Van Der Giezen M."/>
            <person name="Studholme D.J."/>
        </authorList>
    </citation>
    <scope>NUCLEOTIDE SEQUENCE [LARGE SCALE GENOMIC DNA]</scope>
    <source>
        <strain evidence="2 3">Da</strain>
        <strain evidence="1 4">Sv</strain>
    </source>
</reference>
<comment type="caution">
    <text evidence="2">The sequence shown here is derived from an EMBL/GenBank/DDBJ whole genome shotgun (WGS) entry which is preliminary data.</text>
</comment>
<evidence type="ECO:0000313" key="1">
    <source>
        <dbReference type="EMBL" id="RHZ00766.1"/>
    </source>
</evidence>
<accession>A0A3R7A3C6</accession>
<dbReference type="PANTHER" id="PTHR37558:SF1">
    <property type="entry name" value="HTH CENPB-TYPE DOMAIN-CONTAINING PROTEIN"/>
    <property type="match status" value="1"/>
</dbReference>
<evidence type="ECO:0000313" key="4">
    <source>
        <dbReference type="Proteomes" id="UP000285712"/>
    </source>
</evidence>
<gene>
    <name evidence="1" type="ORF">DYB35_012175</name>
    <name evidence="2" type="ORF">DYB37_010790</name>
</gene>
<sequence>MTNTDKRRNWTQEDNIALLIQVAADRSFAAEKGQLKKVWQALADTLMACEHFGRVVDGKKVQHRFLALVDEHRKFDAASARLSGVDEEEKENHMLLDDIVTLMDDLKTDQQKRSQVQDEKRNLNKAGLSYAKWP</sequence>
<dbReference type="EMBL" id="QUTH01004970">
    <property type="protein sequence ID" value="RHZ11396.1"/>
    <property type="molecule type" value="Genomic_DNA"/>
</dbReference>
<dbReference type="VEuPathDB" id="FungiDB:H257_14753"/>
<evidence type="ECO:0000313" key="2">
    <source>
        <dbReference type="EMBL" id="RHZ11396.1"/>
    </source>
</evidence>
<dbReference type="Proteomes" id="UP000285430">
    <property type="component" value="Unassembled WGS sequence"/>
</dbReference>
<evidence type="ECO:0008006" key="5">
    <source>
        <dbReference type="Google" id="ProtNLM"/>
    </source>
</evidence>